<feature type="non-terminal residue" evidence="2">
    <location>
        <position position="65"/>
    </location>
</feature>
<reference evidence="2" key="1">
    <citation type="submission" date="2020-10" db="EMBL/GenBank/DDBJ databases">
        <authorList>
            <person name="Gilroy R."/>
        </authorList>
    </citation>
    <scope>NUCLEOTIDE SEQUENCE</scope>
    <source>
        <strain evidence="2">ChiSjej4B22-8349</strain>
    </source>
</reference>
<dbReference type="AlphaFoldDB" id="A0A9D1N779"/>
<reference evidence="2" key="2">
    <citation type="journal article" date="2021" name="PeerJ">
        <title>Extensive microbial diversity within the chicken gut microbiome revealed by metagenomics and culture.</title>
        <authorList>
            <person name="Gilroy R."/>
            <person name="Ravi A."/>
            <person name="Getino M."/>
            <person name="Pursley I."/>
            <person name="Horton D.L."/>
            <person name="Alikhan N.F."/>
            <person name="Baker D."/>
            <person name="Gharbi K."/>
            <person name="Hall N."/>
            <person name="Watson M."/>
            <person name="Adriaenssens E.M."/>
            <person name="Foster-Nyarko E."/>
            <person name="Jarju S."/>
            <person name="Secka A."/>
            <person name="Antonio M."/>
            <person name="Oren A."/>
            <person name="Chaudhuri R.R."/>
            <person name="La Ragione R."/>
            <person name="Hildebrand F."/>
            <person name="Pallen M.J."/>
        </authorList>
    </citation>
    <scope>NUCLEOTIDE SEQUENCE</scope>
    <source>
        <strain evidence="2">ChiSjej4B22-8349</strain>
    </source>
</reference>
<feature type="region of interest" description="Disordered" evidence="1">
    <location>
        <begin position="1"/>
        <end position="37"/>
    </location>
</feature>
<feature type="compositionally biased region" description="Basic and acidic residues" evidence="1">
    <location>
        <begin position="1"/>
        <end position="10"/>
    </location>
</feature>
<evidence type="ECO:0000313" key="2">
    <source>
        <dbReference type="EMBL" id="HIU96437.1"/>
    </source>
</evidence>
<accession>A0A9D1N779</accession>
<dbReference type="Gene3D" id="2.40.160.20">
    <property type="match status" value="1"/>
</dbReference>
<proteinExistence type="predicted"/>
<comment type="caution">
    <text evidence="2">The sequence shown here is derived from an EMBL/GenBank/DDBJ whole genome shotgun (WGS) entry which is preliminary data.</text>
</comment>
<evidence type="ECO:0000313" key="3">
    <source>
        <dbReference type="Proteomes" id="UP000824130"/>
    </source>
</evidence>
<organism evidence="2 3">
    <name type="scientific">Candidatus Allocopromorpha excrementipullorum</name>
    <dbReference type="NCBI Taxonomy" id="2840743"/>
    <lineage>
        <taxon>Bacteria</taxon>
        <taxon>Bacillati</taxon>
        <taxon>Bacillota</taxon>
        <taxon>Clostridia</taxon>
        <taxon>Eubacteriales</taxon>
        <taxon>Eubacteriaceae</taxon>
        <taxon>Eubacteriaceae incertae sedis</taxon>
        <taxon>Candidatus Allocopromorpha</taxon>
    </lineage>
</organism>
<sequence>MRCEAARSEVGKALPGGGAAAGRLSTGRSRGCTGNPDGVDDYYFRISVFFKAGAEKYRWLNDKVA</sequence>
<evidence type="ECO:0000256" key="1">
    <source>
        <dbReference type="SAM" id="MobiDB-lite"/>
    </source>
</evidence>
<gene>
    <name evidence="2" type="ORF">IAD25_07020</name>
</gene>
<dbReference type="Pfam" id="PF11578">
    <property type="entry name" value="DUF3237"/>
    <property type="match status" value="1"/>
</dbReference>
<dbReference type="Proteomes" id="UP000824130">
    <property type="component" value="Unassembled WGS sequence"/>
</dbReference>
<protein>
    <submittedName>
        <fullName evidence="2">DUF3237 family protein</fullName>
    </submittedName>
</protein>
<dbReference type="EMBL" id="DVOB01000151">
    <property type="protein sequence ID" value="HIU96437.1"/>
    <property type="molecule type" value="Genomic_DNA"/>
</dbReference>
<name>A0A9D1N779_9FIRM</name>